<dbReference type="EMBL" id="UYWW01009078">
    <property type="protein sequence ID" value="VDM16362.1"/>
    <property type="molecule type" value="Genomic_DNA"/>
</dbReference>
<dbReference type="AlphaFoldDB" id="A0A3P7G1C3"/>
<accession>A0A3P7G1C3</accession>
<dbReference type="Proteomes" id="UP000270924">
    <property type="component" value="Unassembled WGS sequence"/>
</dbReference>
<reference evidence="1 2" key="1">
    <citation type="submission" date="2018-11" db="EMBL/GenBank/DDBJ databases">
        <authorList>
            <consortium name="Pathogen Informatics"/>
        </authorList>
    </citation>
    <scope>NUCLEOTIDE SEQUENCE [LARGE SCALE GENOMIC DNA]</scope>
</reference>
<proteinExistence type="predicted"/>
<dbReference type="InParanoid" id="A0A3P7G1C3"/>
<gene>
    <name evidence="1" type="ORF">WBA_LOCUS9355</name>
</gene>
<evidence type="ECO:0000313" key="1">
    <source>
        <dbReference type="EMBL" id="VDM16362.1"/>
    </source>
</evidence>
<organism evidence="1 2">
    <name type="scientific">Wuchereria bancrofti</name>
    <dbReference type="NCBI Taxonomy" id="6293"/>
    <lineage>
        <taxon>Eukaryota</taxon>
        <taxon>Metazoa</taxon>
        <taxon>Ecdysozoa</taxon>
        <taxon>Nematoda</taxon>
        <taxon>Chromadorea</taxon>
        <taxon>Rhabditida</taxon>
        <taxon>Spirurina</taxon>
        <taxon>Spiruromorpha</taxon>
        <taxon>Filarioidea</taxon>
        <taxon>Onchocercidae</taxon>
        <taxon>Wuchereria</taxon>
    </lineage>
</organism>
<keyword evidence="2" id="KW-1185">Reference proteome</keyword>
<sequence>MRRILGFDDKFKSIYFSFTHFSNSNGVISYEQPSSKFECFSELARNYSHWHAFHLFLLPLSIEQYSNYRKSTLVNKIQYSVAVP</sequence>
<name>A0A3P7G1C3_WUCBA</name>
<protein>
    <submittedName>
        <fullName evidence="1">Uncharacterized protein</fullName>
    </submittedName>
</protein>
<evidence type="ECO:0000313" key="2">
    <source>
        <dbReference type="Proteomes" id="UP000270924"/>
    </source>
</evidence>